<organism evidence="1 2">
    <name type="scientific">Melastoma candidum</name>
    <dbReference type="NCBI Taxonomy" id="119954"/>
    <lineage>
        <taxon>Eukaryota</taxon>
        <taxon>Viridiplantae</taxon>
        <taxon>Streptophyta</taxon>
        <taxon>Embryophyta</taxon>
        <taxon>Tracheophyta</taxon>
        <taxon>Spermatophyta</taxon>
        <taxon>Magnoliopsida</taxon>
        <taxon>eudicotyledons</taxon>
        <taxon>Gunneridae</taxon>
        <taxon>Pentapetalae</taxon>
        <taxon>rosids</taxon>
        <taxon>malvids</taxon>
        <taxon>Myrtales</taxon>
        <taxon>Melastomataceae</taxon>
        <taxon>Melastomatoideae</taxon>
        <taxon>Melastomateae</taxon>
        <taxon>Melastoma</taxon>
    </lineage>
</organism>
<keyword evidence="2" id="KW-1185">Reference proteome</keyword>
<evidence type="ECO:0000313" key="2">
    <source>
        <dbReference type="Proteomes" id="UP001057402"/>
    </source>
</evidence>
<evidence type="ECO:0000313" key="1">
    <source>
        <dbReference type="EMBL" id="KAI4326655.1"/>
    </source>
</evidence>
<name>A0ACB9MRU2_9MYRT</name>
<comment type="caution">
    <text evidence="1">The sequence shown here is derived from an EMBL/GenBank/DDBJ whole genome shotgun (WGS) entry which is preliminary data.</text>
</comment>
<protein>
    <submittedName>
        <fullName evidence="1">Uncharacterized protein</fullName>
    </submittedName>
</protein>
<sequence length="414" mass="46441">MVNQGGHAQGDGNCRGDSSFSRRLERNSPMVAAKGEARNSKGTKKPRLPSIPEDQDDKKIWDGYGDDRDLSSLIPGIGRDNSISCVLRCSRSDYGVVAALNRSFRDLVRSGEIYRLRQKEGITEDWIYLSCGINEWVAYNPIRHQWINLPNLISEDVFAFSDKEAMAIGTDLLVFGKDMTSHIVHKYSHLTNSWSRGTPLGMPRCLFGHASMGHIGIVAGGCRSVTQVYSYVEMYDLETDTWTRLPDMNKARRLSSAVFLDGKFYVVGGIDADRNFLRCAEVYDLKTKHWQVIPDMLPERMMNDLGISGAPSLLAVVNNELYCANHTKMELRKYDMARNRWSVVGHLPGAEGSPGWGVAFKGCGSCAVFVTRPRVFAQTVALYRWDPREETPRWVCLGEGPRSAFVFNCAVMRC</sequence>
<dbReference type="EMBL" id="CM042888">
    <property type="protein sequence ID" value="KAI4326655.1"/>
    <property type="molecule type" value="Genomic_DNA"/>
</dbReference>
<reference evidence="2" key="1">
    <citation type="journal article" date="2023" name="Front. Plant Sci.">
        <title>Chromosomal-level genome assembly of Melastoma candidum provides insights into trichome evolution.</title>
        <authorList>
            <person name="Zhong Y."/>
            <person name="Wu W."/>
            <person name="Sun C."/>
            <person name="Zou P."/>
            <person name="Liu Y."/>
            <person name="Dai S."/>
            <person name="Zhou R."/>
        </authorList>
    </citation>
    <scope>NUCLEOTIDE SEQUENCE [LARGE SCALE GENOMIC DNA]</scope>
</reference>
<accession>A0ACB9MRU2</accession>
<dbReference type="Proteomes" id="UP001057402">
    <property type="component" value="Chromosome 9"/>
</dbReference>
<proteinExistence type="predicted"/>
<gene>
    <name evidence="1" type="ORF">MLD38_031945</name>
</gene>